<gene>
    <name evidence="4" type="ORF">CIG21_07075</name>
</gene>
<feature type="chain" id="PRO_5012786295" description="Or membrane protein" evidence="3">
    <location>
        <begin position="28"/>
        <end position="153"/>
    </location>
</feature>
<keyword evidence="2" id="KW-0812">Transmembrane</keyword>
<comment type="caution">
    <text evidence="4">The sequence shown here is derived from an EMBL/GenBank/DDBJ whole genome shotgun (WGS) entry which is preliminary data.</text>
</comment>
<dbReference type="AlphaFoldDB" id="A0A269PD56"/>
<keyword evidence="2" id="KW-1133">Transmembrane helix</keyword>
<keyword evidence="2" id="KW-0472">Membrane</keyword>
<evidence type="ECO:0000256" key="2">
    <source>
        <dbReference type="SAM" id="Phobius"/>
    </source>
</evidence>
<keyword evidence="3" id="KW-0732">Signal</keyword>
<feature type="compositionally biased region" description="Basic and acidic residues" evidence="1">
    <location>
        <begin position="63"/>
        <end position="72"/>
    </location>
</feature>
<proteinExistence type="predicted"/>
<evidence type="ECO:0000313" key="4">
    <source>
        <dbReference type="EMBL" id="PAJ69668.1"/>
    </source>
</evidence>
<dbReference type="RefSeq" id="WP_095277422.1">
    <property type="nucleotide sequence ID" value="NZ_CP047655.1"/>
</dbReference>
<feature type="transmembrane region" description="Helical" evidence="2">
    <location>
        <begin position="121"/>
        <end position="145"/>
    </location>
</feature>
<evidence type="ECO:0000256" key="3">
    <source>
        <dbReference type="SAM" id="SignalP"/>
    </source>
</evidence>
<evidence type="ECO:0000256" key="1">
    <source>
        <dbReference type="SAM" id="MobiDB-lite"/>
    </source>
</evidence>
<protein>
    <recommendedName>
        <fullName evidence="6">Or membrane protein</fullName>
    </recommendedName>
</protein>
<name>A0A269PD56_9CORY</name>
<feature type="region of interest" description="Disordered" evidence="1">
    <location>
        <begin position="30"/>
        <end position="74"/>
    </location>
</feature>
<evidence type="ECO:0000313" key="5">
    <source>
        <dbReference type="Proteomes" id="UP000215771"/>
    </source>
</evidence>
<organism evidence="4 5">
    <name type="scientific">Corynebacterium hadale</name>
    <dbReference type="NCBI Taxonomy" id="2026255"/>
    <lineage>
        <taxon>Bacteria</taxon>
        <taxon>Bacillati</taxon>
        <taxon>Actinomycetota</taxon>
        <taxon>Actinomycetes</taxon>
        <taxon>Mycobacteriales</taxon>
        <taxon>Corynebacteriaceae</taxon>
        <taxon>Corynebacterium</taxon>
    </lineage>
</organism>
<dbReference type="EMBL" id="NQMQ01000013">
    <property type="protein sequence ID" value="PAJ69668.1"/>
    <property type="molecule type" value="Genomic_DNA"/>
</dbReference>
<feature type="compositionally biased region" description="Basic and acidic residues" evidence="1">
    <location>
        <begin position="39"/>
        <end position="55"/>
    </location>
</feature>
<feature type="signal peptide" evidence="3">
    <location>
        <begin position="1"/>
        <end position="27"/>
    </location>
</feature>
<accession>A0A269PD56</accession>
<evidence type="ECO:0008006" key="6">
    <source>
        <dbReference type="Google" id="ProtNLM"/>
    </source>
</evidence>
<dbReference type="Proteomes" id="UP000215771">
    <property type="component" value="Unassembled WGS sequence"/>
</dbReference>
<reference evidence="4 5" key="1">
    <citation type="submission" date="2017-08" db="EMBL/GenBank/DDBJ databases">
        <authorList>
            <person name="de Groot N.N."/>
        </authorList>
    </citation>
    <scope>NUCLEOTIDE SEQUENCE [LARGE SCALE GENOMIC DNA]</scope>
    <source>
        <strain evidence="4 5">NBT06-6</strain>
    </source>
</reference>
<sequence length="153" mass="16076">MRNFRTAAVASATALTVAFGGVAVASAETTETPATAEASYEKPANRPKAETENKDNSAAFKGFDGRKGDKSFNESISDGTEGLFNGKGSSHYVNDADKPFYGVDAFGKEKNAEALPQWARIWIDGTIVSAIGALVGLVIAGFNFASYNGLIKL</sequence>